<feature type="transmembrane region" description="Helical" evidence="7">
    <location>
        <begin position="474"/>
        <end position="496"/>
    </location>
</feature>
<dbReference type="Proteomes" id="UP000262583">
    <property type="component" value="Chromosome"/>
</dbReference>
<feature type="transmembrane region" description="Helical" evidence="7">
    <location>
        <begin position="379"/>
        <end position="407"/>
    </location>
</feature>
<proteinExistence type="predicted"/>
<feature type="compositionally biased region" description="Basic and acidic residues" evidence="6">
    <location>
        <begin position="630"/>
        <end position="639"/>
    </location>
</feature>
<feature type="transmembrane region" description="Helical" evidence="7">
    <location>
        <begin position="244"/>
        <end position="262"/>
    </location>
</feature>
<feature type="transmembrane region" description="Helical" evidence="7">
    <location>
        <begin position="419"/>
        <end position="437"/>
    </location>
</feature>
<evidence type="ECO:0000313" key="10">
    <source>
        <dbReference type="Proteomes" id="UP000262583"/>
    </source>
</evidence>
<dbReference type="Pfam" id="PF14559">
    <property type="entry name" value="TPR_19"/>
    <property type="match status" value="1"/>
</dbReference>
<evidence type="ECO:0000256" key="6">
    <source>
        <dbReference type="SAM" id="MobiDB-lite"/>
    </source>
</evidence>
<name>A0A2Z4Y644_SUMC1</name>
<feature type="transmembrane region" description="Helical" evidence="7">
    <location>
        <begin position="59"/>
        <end position="77"/>
    </location>
</feature>
<evidence type="ECO:0000259" key="8">
    <source>
        <dbReference type="Pfam" id="PF04932"/>
    </source>
</evidence>
<dbReference type="InterPro" id="IPR007016">
    <property type="entry name" value="O-antigen_ligase-rel_domated"/>
</dbReference>
<feature type="transmembrane region" description="Helical" evidence="7">
    <location>
        <begin position="84"/>
        <end position="101"/>
    </location>
</feature>
<feature type="region of interest" description="Disordered" evidence="6">
    <location>
        <begin position="630"/>
        <end position="655"/>
    </location>
</feature>
<feature type="repeat" description="TPR" evidence="5">
    <location>
        <begin position="565"/>
        <end position="598"/>
    </location>
</feature>
<dbReference type="EMBL" id="CP030759">
    <property type="protein sequence ID" value="AXA36436.1"/>
    <property type="molecule type" value="Genomic_DNA"/>
</dbReference>
<evidence type="ECO:0000256" key="7">
    <source>
        <dbReference type="SAM" id="Phobius"/>
    </source>
</evidence>
<accession>A0A2Z4Y644</accession>
<feature type="transmembrane region" description="Helical" evidence="7">
    <location>
        <begin position="268"/>
        <end position="285"/>
    </location>
</feature>
<evidence type="ECO:0000313" key="9">
    <source>
        <dbReference type="EMBL" id="AXA36436.1"/>
    </source>
</evidence>
<dbReference type="InterPro" id="IPR019734">
    <property type="entry name" value="TPR_rpt"/>
</dbReference>
<keyword evidence="3 7" id="KW-1133">Transmembrane helix</keyword>
<evidence type="ECO:0000256" key="2">
    <source>
        <dbReference type="ARBA" id="ARBA00022692"/>
    </source>
</evidence>
<protein>
    <recommendedName>
        <fullName evidence="8">O-antigen ligase-related domain-containing protein</fullName>
    </recommendedName>
</protein>
<feature type="transmembrane region" description="Helical" evidence="7">
    <location>
        <begin position="292"/>
        <end position="311"/>
    </location>
</feature>
<evidence type="ECO:0000256" key="4">
    <source>
        <dbReference type="ARBA" id="ARBA00023136"/>
    </source>
</evidence>
<feature type="transmembrane region" description="Helical" evidence="7">
    <location>
        <begin position="149"/>
        <end position="174"/>
    </location>
</feature>
<sequence length="655" mass="72367">MWARSCVHRGRMKSDTNAYEVNRHTRVLRLMELLLLLLWAGGLLKPELAYPVHGLTNNLALAIVCAVLPFLVAKDPNWSRHARLPLIFFCGFIGWLTVRWAASGFPAVGRENFSTQLEWCAYTYVAFCLMLASGAANKSSESETGPRSFNAIFFSLLSVLGTGFALHAIFQYLFLYDEHLRALLADIGNRAPTPLERGLIHHFRIKRVASVWGDPNALGCFLALSLGAAWVLWGLELGSGRSRLLARILAAVTTATALPAIYLTGSRGAVLDVALLAFALALVSSRRLLGQTLVAIVVCVLVTGNTLSMHAQSVEPTPPPPRSWWNRSDTVRERLNYAHVGIALIRSNPLVGAGLGGVELHYPQLKPDEARESKYLHNWVLQIAAETGLVGLALYVAFWVSSLRLAWLSPWRATREGRAMLVLCGVFLFDGLIQLSFNQRELMHTFGLCTGLLLGGAVKSLHDRGAPKAPPPRRALTALGGALALGLALVVIPSMYAGMQRFASEGALAENDYQSAETHLRRALRATPGDPWLWDSLAHVYEVQGRLALARDALQRALDLQPQSARLHDRMAQLFEREGNLPLAEEYVRKALNLYPSNAEYHRHLSLLLEKRGDLQGALKAAERAAKLNHLTPEEDQKRVQQLRQRLAIPTPERH</sequence>
<dbReference type="InterPro" id="IPR051533">
    <property type="entry name" value="WaaL-like"/>
</dbReference>
<dbReference type="InterPro" id="IPR011990">
    <property type="entry name" value="TPR-like_helical_dom_sf"/>
</dbReference>
<dbReference type="Pfam" id="PF04932">
    <property type="entry name" value="Wzy_C"/>
    <property type="match status" value="1"/>
</dbReference>
<gene>
    <name evidence="9" type="ORF">BRCON_1659</name>
</gene>
<evidence type="ECO:0000256" key="3">
    <source>
        <dbReference type="ARBA" id="ARBA00022989"/>
    </source>
</evidence>
<keyword evidence="2 7" id="KW-0812">Transmembrane</keyword>
<comment type="subcellular location">
    <subcellularLocation>
        <location evidence="1">Membrane</location>
        <topology evidence="1">Multi-pass membrane protein</topology>
    </subcellularLocation>
</comment>
<dbReference type="Gene3D" id="1.25.40.10">
    <property type="entry name" value="Tetratricopeptide repeat domain"/>
    <property type="match status" value="1"/>
</dbReference>
<feature type="transmembrane region" description="Helical" evidence="7">
    <location>
        <begin position="216"/>
        <end position="235"/>
    </location>
</feature>
<dbReference type="SMART" id="SM00028">
    <property type="entry name" value="TPR"/>
    <property type="match status" value="4"/>
</dbReference>
<dbReference type="PANTHER" id="PTHR37422">
    <property type="entry name" value="TEICHURONIC ACID BIOSYNTHESIS PROTEIN TUAE"/>
    <property type="match status" value="1"/>
</dbReference>
<dbReference type="KEGG" id="schv:BRCON_1659"/>
<dbReference type="GO" id="GO:0016020">
    <property type="term" value="C:membrane"/>
    <property type="evidence" value="ECO:0007669"/>
    <property type="project" value="UniProtKB-SubCell"/>
</dbReference>
<evidence type="ECO:0000256" key="5">
    <source>
        <dbReference type="PROSITE-ProRule" id="PRU00339"/>
    </source>
</evidence>
<feature type="transmembrane region" description="Helical" evidence="7">
    <location>
        <begin position="121"/>
        <end position="137"/>
    </location>
</feature>
<dbReference type="SUPFAM" id="SSF48452">
    <property type="entry name" value="TPR-like"/>
    <property type="match status" value="1"/>
</dbReference>
<evidence type="ECO:0000256" key="1">
    <source>
        <dbReference type="ARBA" id="ARBA00004141"/>
    </source>
</evidence>
<feature type="repeat" description="TPR" evidence="5">
    <location>
        <begin position="531"/>
        <end position="564"/>
    </location>
</feature>
<dbReference type="PROSITE" id="PS50005">
    <property type="entry name" value="TPR"/>
    <property type="match status" value="2"/>
</dbReference>
<feature type="domain" description="O-antigen ligase-related" evidence="8">
    <location>
        <begin position="255"/>
        <end position="396"/>
    </location>
</feature>
<dbReference type="PANTHER" id="PTHR37422:SF23">
    <property type="entry name" value="TEICHURONIC ACID BIOSYNTHESIS PROTEIN TUAE"/>
    <property type="match status" value="1"/>
</dbReference>
<keyword evidence="4 7" id="KW-0472">Membrane</keyword>
<keyword evidence="5" id="KW-0802">TPR repeat</keyword>
<feature type="transmembrane region" description="Helical" evidence="7">
    <location>
        <begin position="443"/>
        <end position="462"/>
    </location>
</feature>
<organism evidence="9 10">
    <name type="scientific">Sumerlaea chitinivorans</name>
    <dbReference type="NCBI Taxonomy" id="2250252"/>
    <lineage>
        <taxon>Bacteria</taxon>
        <taxon>Candidatus Sumerlaeota</taxon>
        <taxon>Candidatus Sumerlaeia</taxon>
        <taxon>Candidatus Sumerlaeales</taxon>
        <taxon>Candidatus Sumerlaeaceae</taxon>
        <taxon>Candidatus Sumerlaea</taxon>
    </lineage>
</organism>
<dbReference type="AlphaFoldDB" id="A0A2Z4Y644"/>
<reference evidence="9 10" key="1">
    <citation type="submission" date="2018-05" db="EMBL/GenBank/DDBJ databases">
        <title>A metagenomic window into the 2 km-deep terrestrial subsurface aquifer revealed taxonomically and functionally diverse microbial community comprising novel uncultured bacterial lineages.</title>
        <authorList>
            <person name="Kadnikov V.V."/>
            <person name="Mardanov A.V."/>
            <person name="Beletsky A.V."/>
            <person name="Banks D."/>
            <person name="Pimenov N.V."/>
            <person name="Frank Y.A."/>
            <person name="Karnachuk O.V."/>
            <person name="Ravin N.V."/>
        </authorList>
    </citation>
    <scope>NUCLEOTIDE SEQUENCE [LARGE SCALE GENOMIC DNA]</scope>
    <source>
        <strain evidence="9">BY</strain>
    </source>
</reference>